<sequence>MKQILLFFAMMLYPKLANCVKTCLRKASCELKAEEGIGRSVAEVVEEEGFEIRTMQQILLFFAELLYPQLAQCWKTSLNTTPSELEADEVSGRTLENEVEVKESELDGMKKLLLFFAEMLYPQLVQCVNTCLAKTPCESKVEEGSGKSGDEEVEIRKSKMNEMKQLLLFLAEVLYPQLSQSGRPCSTQTPYELKEDEVVGRSLLDNVEVKEGEQDEMKQLLSLFAEILFPKILECAKTCATKTSFGCKDKEVIEQTALKKVKLEECEIRQIKKVLLFFAKMLYPSLCQSLKVWIFKTPSEFMPTNQSEKYNAEEVELHECEVRKLRKVLLFFAELLFPQLAYYLKEREIETPISLKLEIIRCKVPTQ</sequence>
<feature type="chain" id="PRO_5043132958" evidence="1">
    <location>
        <begin position="20"/>
        <end position="367"/>
    </location>
</feature>
<name>A0A0R3WRD3_HYDTA</name>
<dbReference type="STRING" id="6205.A0A0R3WRD3"/>
<protein>
    <submittedName>
        <fullName evidence="4">HEAT repeat-containing protein 1</fullName>
    </submittedName>
</protein>
<dbReference type="AlphaFoldDB" id="A0A0R3WRD3"/>
<evidence type="ECO:0000313" key="3">
    <source>
        <dbReference type="Proteomes" id="UP000274429"/>
    </source>
</evidence>
<evidence type="ECO:0000256" key="1">
    <source>
        <dbReference type="SAM" id="SignalP"/>
    </source>
</evidence>
<reference evidence="4" key="1">
    <citation type="submission" date="2017-02" db="UniProtKB">
        <authorList>
            <consortium name="WormBaseParasite"/>
        </authorList>
    </citation>
    <scope>IDENTIFICATION</scope>
</reference>
<evidence type="ECO:0000313" key="4">
    <source>
        <dbReference type="WBParaSite" id="TTAC_0000332301-mRNA-1"/>
    </source>
</evidence>
<dbReference type="OrthoDB" id="6261467at2759"/>
<gene>
    <name evidence="2" type="ORF">TTAC_LOCUS3308</name>
</gene>
<accession>A0A0R3WRD3</accession>
<reference evidence="2 3" key="2">
    <citation type="submission" date="2018-11" db="EMBL/GenBank/DDBJ databases">
        <authorList>
            <consortium name="Pathogen Informatics"/>
        </authorList>
    </citation>
    <scope>NUCLEOTIDE SEQUENCE [LARGE SCALE GENOMIC DNA]</scope>
</reference>
<proteinExistence type="predicted"/>
<dbReference type="Proteomes" id="UP000274429">
    <property type="component" value="Unassembled WGS sequence"/>
</dbReference>
<keyword evidence="3" id="KW-1185">Reference proteome</keyword>
<dbReference type="EMBL" id="UYWX01002220">
    <property type="protein sequence ID" value="VDM22363.1"/>
    <property type="molecule type" value="Genomic_DNA"/>
</dbReference>
<organism evidence="4">
    <name type="scientific">Hydatigena taeniaeformis</name>
    <name type="common">Feline tapeworm</name>
    <name type="synonym">Taenia taeniaeformis</name>
    <dbReference type="NCBI Taxonomy" id="6205"/>
    <lineage>
        <taxon>Eukaryota</taxon>
        <taxon>Metazoa</taxon>
        <taxon>Spiralia</taxon>
        <taxon>Lophotrochozoa</taxon>
        <taxon>Platyhelminthes</taxon>
        <taxon>Cestoda</taxon>
        <taxon>Eucestoda</taxon>
        <taxon>Cyclophyllidea</taxon>
        <taxon>Taeniidae</taxon>
        <taxon>Hydatigera</taxon>
    </lineage>
</organism>
<feature type="signal peptide" evidence="1">
    <location>
        <begin position="1"/>
        <end position="19"/>
    </location>
</feature>
<keyword evidence="1" id="KW-0732">Signal</keyword>
<evidence type="ECO:0000313" key="2">
    <source>
        <dbReference type="EMBL" id="VDM22363.1"/>
    </source>
</evidence>
<dbReference type="WBParaSite" id="TTAC_0000332301-mRNA-1">
    <property type="protein sequence ID" value="TTAC_0000332301-mRNA-1"/>
    <property type="gene ID" value="TTAC_0000332301"/>
</dbReference>